<proteinExistence type="predicted"/>
<dbReference type="RefSeq" id="XP_020100962.1">
    <property type="nucleotide sequence ID" value="XM_020245373.1"/>
</dbReference>
<keyword evidence="1" id="KW-0472">Membrane</keyword>
<evidence type="ECO:0000313" key="3">
    <source>
        <dbReference type="RefSeq" id="XP_020100962.1"/>
    </source>
</evidence>
<keyword evidence="2" id="KW-1185">Reference proteome</keyword>
<protein>
    <submittedName>
        <fullName evidence="3">Uncharacterized protein LOC109718900</fullName>
    </submittedName>
</protein>
<sequence length="181" mass="19992">MSALCVAPPPAVAPLTVQEKVIISYFKRVADSILTLSAFYFGASYFAFSFSMERLPTLRQPNDDDSKPYDMLHSVQAASLYAIVMCSIIAATVKSILLLDHVQLKLVRSRGWRVLICGHMIVAILCLGLSITLVLVSIWLVLRVTSTVYFPPTLVFIGFLTFTVINVELVGVMIYVITRGS</sequence>
<evidence type="ECO:0000256" key="1">
    <source>
        <dbReference type="SAM" id="Phobius"/>
    </source>
</evidence>
<reference evidence="3" key="2">
    <citation type="submission" date="2025-08" db="UniProtKB">
        <authorList>
            <consortium name="RefSeq"/>
        </authorList>
    </citation>
    <scope>IDENTIFICATION</scope>
    <source>
        <tissue evidence="3">Leaf</tissue>
    </source>
</reference>
<feature type="transmembrane region" description="Helical" evidence="1">
    <location>
        <begin position="154"/>
        <end position="177"/>
    </location>
</feature>
<feature type="transmembrane region" description="Helical" evidence="1">
    <location>
        <begin position="72"/>
        <end position="93"/>
    </location>
</feature>
<dbReference type="AlphaFoldDB" id="A0A6P5FZF1"/>
<keyword evidence="1" id="KW-0812">Transmembrane</keyword>
<evidence type="ECO:0000313" key="2">
    <source>
        <dbReference type="Proteomes" id="UP000515123"/>
    </source>
</evidence>
<organism evidence="2 3">
    <name type="scientific">Ananas comosus</name>
    <name type="common">Pineapple</name>
    <name type="synonym">Ananas ananas</name>
    <dbReference type="NCBI Taxonomy" id="4615"/>
    <lineage>
        <taxon>Eukaryota</taxon>
        <taxon>Viridiplantae</taxon>
        <taxon>Streptophyta</taxon>
        <taxon>Embryophyta</taxon>
        <taxon>Tracheophyta</taxon>
        <taxon>Spermatophyta</taxon>
        <taxon>Magnoliopsida</taxon>
        <taxon>Liliopsida</taxon>
        <taxon>Poales</taxon>
        <taxon>Bromeliaceae</taxon>
        <taxon>Bromelioideae</taxon>
        <taxon>Ananas</taxon>
    </lineage>
</organism>
<dbReference type="Proteomes" id="UP000515123">
    <property type="component" value="Linkage group 12"/>
</dbReference>
<feature type="transmembrane region" description="Helical" evidence="1">
    <location>
        <begin position="33"/>
        <end position="52"/>
    </location>
</feature>
<gene>
    <name evidence="3" type="primary">LOC109718900</name>
</gene>
<name>A0A6P5FZF1_ANACO</name>
<accession>A0A6P5FZF1</accession>
<reference evidence="2" key="1">
    <citation type="journal article" date="2015" name="Nat. Genet.">
        <title>The pineapple genome and the evolution of CAM photosynthesis.</title>
        <authorList>
            <person name="Ming R."/>
            <person name="VanBuren R."/>
            <person name="Wai C.M."/>
            <person name="Tang H."/>
            <person name="Schatz M.C."/>
            <person name="Bowers J.E."/>
            <person name="Lyons E."/>
            <person name="Wang M.L."/>
            <person name="Chen J."/>
            <person name="Biggers E."/>
            <person name="Zhang J."/>
            <person name="Huang L."/>
            <person name="Zhang L."/>
            <person name="Miao W."/>
            <person name="Zhang J."/>
            <person name="Ye Z."/>
            <person name="Miao C."/>
            <person name="Lin Z."/>
            <person name="Wang H."/>
            <person name="Zhou H."/>
            <person name="Yim W.C."/>
            <person name="Priest H.D."/>
            <person name="Zheng C."/>
            <person name="Woodhouse M."/>
            <person name="Edger P.P."/>
            <person name="Guyot R."/>
            <person name="Guo H.B."/>
            <person name="Guo H."/>
            <person name="Zheng G."/>
            <person name="Singh R."/>
            <person name="Sharma A."/>
            <person name="Min X."/>
            <person name="Zheng Y."/>
            <person name="Lee H."/>
            <person name="Gurtowski J."/>
            <person name="Sedlazeck F.J."/>
            <person name="Harkess A."/>
            <person name="McKain M.R."/>
            <person name="Liao Z."/>
            <person name="Fang J."/>
            <person name="Liu J."/>
            <person name="Zhang X."/>
            <person name="Zhang Q."/>
            <person name="Hu W."/>
            <person name="Qin Y."/>
            <person name="Wang K."/>
            <person name="Chen L.Y."/>
            <person name="Shirley N."/>
            <person name="Lin Y.R."/>
            <person name="Liu L.Y."/>
            <person name="Hernandez A.G."/>
            <person name="Wright C.L."/>
            <person name="Bulone V."/>
            <person name="Tuskan G.A."/>
            <person name="Heath K."/>
            <person name="Zee F."/>
            <person name="Moore P.H."/>
            <person name="Sunkar R."/>
            <person name="Leebens-Mack J.H."/>
            <person name="Mockler T."/>
            <person name="Bennetzen J.L."/>
            <person name="Freeling M."/>
            <person name="Sankoff D."/>
            <person name="Paterson A.H."/>
            <person name="Zhu X."/>
            <person name="Yang X."/>
            <person name="Smith J.A."/>
            <person name="Cushman J.C."/>
            <person name="Paull R.E."/>
            <person name="Yu Q."/>
        </authorList>
    </citation>
    <scope>NUCLEOTIDE SEQUENCE [LARGE SCALE GENOMIC DNA]</scope>
    <source>
        <strain evidence="2">cv. F153</strain>
    </source>
</reference>
<feature type="transmembrane region" description="Helical" evidence="1">
    <location>
        <begin position="114"/>
        <end position="142"/>
    </location>
</feature>
<keyword evidence="1" id="KW-1133">Transmembrane helix</keyword>
<dbReference type="GeneID" id="109718900"/>